<dbReference type="GO" id="GO:0005886">
    <property type="term" value="C:plasma membrane"/>
    <property type="evidence" value="ECO:0007669"/>
    <property type="project" value="TreeGrafter"/>
</dbReference>
<proteinExistence type="inferred from homology"/>
<evidence type="ECO:0000256" key="2">
    <source>
        <dbReference type="ARBA" id="ARBA00006434"/>
    </source>
</evidence>
<protein>
    <submittedName>
        <fullName evidence="8">Sodium:solute symporter</fullName>
    </submittedName>
</protein>
<dbReference type="Proteomes" id="UP000000603">
    <property type="component" value="Chromosome"/>
</dbReference>
<organism evidence="8 9">
    <name type="scientific">Cutibacterium acnes (strain DSM 16379 / KPA171202)</name>
    <name type="common">Propionibacterium acnes</name>
    <dbReference type="NCBI Taxonomy" id="267747"/>
    <lineage>
        <taxon>Bacteria</taxon>
        <taxon>Bacillati</taxon>
        <taxon>Actinomycetota</taxon>
        <taxon>Actinomycetes</taxon>
        <taxon>Propionibacteriales</taxon>
        <taxon>Propionibacteriaceae</taxon>
        <taxon>Cutibacterium</taxon>
    </lineage>
</organism>
<dbReference type="InterPro" id="IPR038377">
    <property type="entry name" value="Na/Glc_symporter_sf"/>
</dbReference>
<keyword evidence="3 7" id="KW-0812">Transmembrane</keyword>
<evidence type="ECO:0000256" key="5">
    <source>
        <dbReference type="ARBA" id="ARBA00023136"/>
    </source>
</evidence>
<name>Q6A5R4_CUTAK</name>
<feature type="transmembrane region" description="Helical" evidence="7">
    <location>
        <begin position="270"/>
        <end position="288"/>
    </location>
</feature>
<evidence type="ECO:0000256" key="6">
    <source>
        <dbReference type="RuleBase" id="RU362091"/>
    </source>
</evidence>
<gene>
    <name evidence="8" type="ordered locus">PPA2193</name>
</gene>
<feature type="transmembrane region" description="Helical" evidence="7">
    <location>
        <begin position="513"/>
        <end position="535"/>
    </location>
</feature>
<evidence type="ECO:0000313" key="8">
    <source>
        <dbReference type="EMBL" id="AAT83899.1"/>
    </source>
</evidence>
<feature type="transmembrane region" description="Helical" evidence="7">
    <location>
        <begin position="164"/>
        <end position="185"/>
    </location>
</feature>
<feature type="transmembrane region" description="Helical" evidence="7">
    <location>
        <begin position="574"/>
        <end position="596"/>
    </location>
</feature>
<dbReference type="PANTHER" id="PTHR11819">
    <property type="entry name" value="SOLUTE CARRIER FAMILY 5"/>
    <property type="match status" value="1"/>
</dbReference>
<keyword evidence="4 7" id="KW-1133">Transmembrane helix</keyword>
<dbReference type="PANTHER" id="PTHR11819:SF195">
    <property type="entry name" value="SODIUM_GLUCOSE COTRANSPORTER 4"/>
    <property type="match status" value="1"/>
</dbReference>
<feature type="transmembrane region" description="Helical" evidence="7">
    <location>
        <begin position="547"/>
        <end position="568"/>
    </location>
</feature>
<dbReference type="Pfam" id="PF00474">
    <property type="entry name" value="SSF"/>
    <property type="match status" value="1"/>
</dbReference>
<dbReference type="HOGENOM" id="CLU_018808_9_3_11"/>
<dbReference type="InterPro" id="IPR001734">
    <property type="entry name" value="Na/solute_symporter"/>
</dbReference>
<dbReference type="AlphaFoldDB" id="Q6A5R4"/>
<feature type="transmembrane region" description="Helical" evidence="7">
    <location>
        <begin position="205"/>
        <end position="227"/>
    </location>
</feature>
<feature type="transmembrane region" description="Helical" evidence="7">
    <location>
        <begin position="381"/>
        <end position="398"/>
    </location>
</feature>
<evidence type="ECO:0000256" key="1">
    <source>
        <dbReference type="ARBA" id="ARBA00004141"/>
    </source>
</evidence>
<feature type="transmembrane region" description="Helical" evidence="7">
    <location>
        <begin position="131"/>
        <end position="152"/>
    </location>
</feature>
<evidence type="ECO:0000256" key="7">
    <source>
        <dbReference type="SAM" id="Phobius"/>
    </source>
</evidence>
<evidence type="ECO:0000256" key="3">
    <source>
        <dbReference type="ARBA" id="ARBA00022692"/>
    </source>
</evidence>
<dbReference type="eggNOG" id="COG0591">
    <property type="taxonomic scope" value="Bacteria"/>
</dbReference>
<feature type="transmembrane region" description="Helical" evidence="7">
    <location>
        <begin position="631"/>
        <end position="648"/>
    </location>
</feature>
<feature type="transmembrane region" description="Helical" evidence="7">
    <location>
        <begin position="331"/>
        <end position="351"/>
    </location>
</feature>
<dbReference type="PROSITE" id="PS50283">
    <property type="entry name" value="NA_SOLUT_SYMP_3"/>
    <property type="match status" value="1"/>
</dbReference>
<evidence type="ECO:0000256" key="4">
    <source>
        <dbReference type="ARBA" id="ARBA00022989"/>
    </source>
</evidence>
<feature type="transmembrane region" description="Helical" evidence="7">
    <location>
        <begin position="441"/>
        <end position="464"/>
    </location>
</feature>
<comment type="subcellular location">
    <subcellularLocation>
        <location evidence="1">Membrane</location>
        <topology evidence="1">Multi-pass membrane protein</topology>
    </subcellularLocation>
</comment>
<keyword evidence="5 7" id="KW-0472">Membrane</keyword>
<reference evidence="8 9" key="1">
    <citation type="journal article" date="2004" name="Science">
        <title>The complete genome sequence of Propionibacterium acnes, a commensal of human skin.</title>
        <authorList>
            <person name="Bruggemann H."/>
            <person name="Henne A."/>
            <person name="Hoster F."/>
            <person name="Liesegang H."/>
            <person name="Wiezer A."/>
            <person name="Strittmatter A."/>
            <person name="Hujer S."/>
            <person name="Durre P."/>
            <person name="Gottschalk G."/>
        </authorList>
    </citation>
    <scope>NUCLEOTIDE SEQUENCE [LARGE SCALE GENOMIC DNA]</scope>
    <source>
        <strain evidence="9">DSM 16379 / KPA171202</strain>
    </source>
</reference>
<feature type="transmembrane region" description="Helical" evidence="7">
    <location>
        <begin position="485"/>
        <end position="507"/>
    </location>
</feature>
<dbReference type="NCBIfam" id="TIGR00813">
    <property type="entry name" value="sss"/>
    <property type="match status" value="1"/>
</dbReference>
<dbReference type="EMBL" id="AE017283">
    <property type="protein sequence ID" value="AAT83899.1"/>
    <property type="molecule type" value="Genomic_DNA"/>
</dbReference>
<dbReference type="KEGG" id="pac:PPA2193"/>
<accession>Q6A5R4</accession>
<dbReference type="CDD" id="cd11478">
    <property type="entry name" value="SLC5sbd_u2"/>
    <property type="match status" value="1"/>
</dbReference>
<dbReference type="GO" id="GO:0005412">
    <property type="term" value="F:D-glucose:sodium symporter activity"/>
    <property type="evidence" value="ECO:0007669"/>
    <property type="project" value="TreeGrafter"/>
</dbReference>
<sequence length="649" mass="69634">MAWGVCDINGSFAGQNPVTTRLSVRRCQWRCVDFAHSKCLRTQNYRVQMRSCRTGVYGSPRGDANEAVPPPHQPKGPLRTMPLETLINAGFVDYLILLIYFVFVLGIGLAARHQVSDSLDFFLSGRSLPGWVTGLAFVSANLGAVEIMGMSANGAQIGIPTVHYFWIGAIPAMVFLGIVMMPFYYGSGVRSVPEFMLKRFGPAAHLVNAISFALAQLLIAGINLYLLGTIVHALLGWPLWVALIVAAMIVLAYISLGGLSAAIYNEVLQFFVIVASLLPLVIIGLHRVGGWSGLKAKITAAAEAHPDVVTPAAQQLHSWPGQALSGFGSPVMSVIGITLGLGFVLSFGYWTTNFVEVQRAMASDSLSSARKTPTIGAFPKMLVPFLTVLPGMLAAVLVPEIARMKAGEKVAGGASGSFVQYNDSVLFLIRNLLPTGLTGVAITGLLAAFMAGMAANISAFNTVFSVDIWQHYVIKDKPDGYYVKVGRIATVIATVVAIGTAFMASGFSNIMDYLQTLFGFFNAPLFATFILGMFWKRSTPHAGWSGLVVGTLSAVTVWVMSLAGVFTLPGQGTAFLAATVGFVADIIVSIVVSLFTEPKPAAELVRLVYSETPKEHLVDPLEKDLPWYRRTVPLGMTVLAITVVLNIIF</sequence>
<comment type="similarity">
    <text evidence="2 6">Belongs to the sodium:solute symporter (SSF) (TC 2.A.21) family.</text>
</comment>
<feature type="transmembrane region" description="Helical" evidence="7">
    <location>
        <begin position="91"/>
        <end position="111"/>
    </location>
</feature>
<dbReference type="Gene3D" id="1.20.1730.10">
    <property type="entry name" value="Sodium/glucose cotransporter"/>
    <property type="match status" value="1"/>
</dbReference>
<dbReference type="EnsemblBacteria" id="AAT83899">
    <property type="protein sequence ID" value="AAT83899"/>
    <property type="gene ID" value="PPA2193"/>
</dbReference>
<evidence type="ECO:0000313" key="9">
    <source>
        <dbReference type="Proteomes" id="UP000000603"/>
    </source>
</evidence>
<feature type="transmembrane region" description="Helical" evidence="7">
    <location>
        <begin position="239"/>
        <end position="264"/>
    </location>
</feature>